<dbReference type="PANTHER" id="PTHR44154">
    <property type="entry name" value="QUINONE OXIDOREDUCTASE"/>
    <property type="match status" value="1"/>
</dbReference>
<evidence type="ECO:0000256" key="1">
    <source>
        <dbReference type="ARBA" id="ARBA00022857"/>
    </source>
</evidence>
<dbReference type="InterPro" id="IPR011032">
    <property type="entry name" value="GroES-like_sf"/>
</dbReference>
<accession>A0A4R0JIG6</accession>
<dbReference type="RefSeq" id="WP_131367053.1">
    <property type="nucleotide sequence ID" value="NZ_SJKB01000033.1"/>
</dbReference>
<dbReference type="SUPFAM" id="SSF50129">
    <property type="entry name" value="GroES-like"/>
    <property type="match status" value="1"/>
</dbReference>
<sequence>MLAITQDKYGSADVLEVRDIDTPAITDSEVLVRVRAAGVDRGVWHLMAGLPYPIRLAGYGVRAPKNRVLGMDVAGVVEAVGRNVTRFQPGDEVFGVGQGTFAEYTRAAEAKLAAKPANLTFDQAAVVPI</sequence>
<keyword evidence="4" id="KW-1185">Reference proteome</keyword>
<name>A0A4R0JIG6_9ACTN</name>
<dbReference type="Gene3D" id="3.90.180.10">
    <property type="entry name" value="Medium-chain alcohol dehydrogenases, catalytic domain"/>
    <property type="match status" value="1"/>
</dbReference>
<proteinExistence type="predicted"/>
<dbReference type="OrthoDB" id="3175656at2"/>
<dbReference type="Pfam" id="PF08240">
    <property type="entry name" value="ADH_N"/>
    <property type="match status" value="1"/>
</dbReference>
<dbReference type="InterPro" id="IPR013154">
    <property type="entry name" value="ADH-like_N"/>
</dbReference>
<protein>
    <recommendedName>
        <fullName evidence="2">Alcohol dehydrogenase-like N-terminal domain-containing protein</fullName>
    </recommendedName>
</protein>
<dbReference type="EMBL" id="SJKB01000033">
    <property type="protein sequence ID" value="TCC46319.1"/>
    <property type="molecule type" value="Genomic_DNA"/>
</dbReference>
<dbReference type="PANTHER" id="PTHR44154:SF1">
    <property type="entry name" value="QUINONE OXIDOREDUCTASE"/>
    <property type="match status" value="1"/>
</dbReference>
<organism evidence="3 4">
    <name type="scientific">Kribbella pittospori</name>
    <dbReference type="NCBI Taxonomy" id="722689"/>
    <lineage>
        <taxon>Bacteria</taxon>
        <taxon>Bacillati</taxon>
        <taxon>Actinomycetota</taxon>
        <taxon>Actinomycetes</taxon>
        <taxon>Propionibacteriales</taxon>
        <taxon>Kribbellaceae</taxon>
        <taxon>Kribbella</taxon>
    </lineage>
</organism>
<dbReference type="InterPro" id="IPR051603">
    <property type="entry name" value="Zinc-ADH_QOR/CCCR"/>
</dbReference>
<feature type="domain" description="Alcohol dehydrogenase-like N-terminal" evidence="2">
    <location>
        <begin position="27"/>
        <end position="116"/>
    </location>
</feature>
<dbReference type="Proteomes" id="UP000291144">
    <property type="component" value="Unassembled WGS sequence"/>
</dbReference>
<evidence type="ECO:0000313" key="4">
    <source>
        <dbReference type="Proteomes" id="UP000291144"/>
    </source>
</evidence>
<comment type="caution">
    <text evidence="3">The sequence shown here is derived from an EMBL/GenBank/DDBJ whole genome shotgun (WGS) entry which is preliminary data.</text>
</comment>
<gene>
    <name evidence="3" type="ORF">E0H73_44045</name>
</gene>
<evidence type="ECO:0000259" key="2">
    <source>
        <dbReference type="Pfam" id="PF08240"/>
    </source>
</evidence>
<reference evidence="3 4" key="1">
    <citation type="submission" date="2019-02" db="EMBL/GenBank/DDBJ databases">
        <title>Kribbella capetownensis sp. nov. and Kribbella speibonae sp. nov., isolated from soil.</title>
        <authorList>
            <person name="Curtis S.M."/>
            <person name="Norton I."/>
            <person name="Everest G.J."/>
            <person name="Meyers P.R."/>
        </authorList>
    </citation>
    <scope>NUCLEOTIDE SEQUENCE [LARGE SCALE GENOMIC DNA]</scope>
    <source>
        <strain evidence="3 4">NRRL B-24813</strain>
    </source>
</reference>
<evidence type="ECO:0000313" key="3">
    <source>
        <dbReference type="EMBL" id="TCC46319.1"/>
    </source>
</evidence>
<dbReference type="AlphaFoldDB" id="A0A4R0JIG6"/>
<keyword evidence="1" id="KW-0521">NADP</keyword>